<keyword evidence="2" id="KW-0328">Glycosyltransferase</keyword>
<dbReference type="PANTHER" id="PTHR31121">
    <property type="entry name" value="ALPHA-1,2 MANNOSYLTRANSFERASE KTR1"/>
    <property type="match status" value="1"/>
</dbReference>
<evidence type="ECO:0000256" key="1">
    <source>
        <dbReference type="ARBA" id="ARBA00007677"/>
    </source>
</evidence>
<sequence length="425" mass="48995">MLRHMLSFPWWAWVSFLLHLPAFIHGLSFDSSADPPLRAALVTLAHNSDLPAMLFSMRQLEDQFISRYQYHWIFFSTRELSEDFKILTSNATSAICIYEVIANEHWSIPDWVVHDPLYAPPSYETDFHFDPEAPAVDARQKYRWNSGLFAREKRLKDYDWFWKVEPGAQLTHNIHFDVFRFMRDNGIEYGFHRDAVAETNLRALLPRIRSFIDKHPDLLHKEADVSWLFDGPHAETTLGGTEEEEESNEDEDSVDESDYMISLLAEAFTSWLSGIYESSLYPTFEIGSLALFRSPHHAAFFDHLDSAGAFYDHSSKDVPVHTLSASMFLPKQSVWNFGKRASRHRAHQEDRPSQPQETPDRDINVQDSAQPESTSSVEFSGDAEEMMATFLACWEQLARDFERQEAIPGLMSGNTVIDERNFALA</sequence>
<evidence type="ECO:0000256" key="4">
    <source>
        <dbReference type="SAM" id="MobiDB-lite"/>
    </source>
</evidence>
<feature type="chain" id="PRO_5040407265" description="Glycolipid 2-alpha-mannosyltransferase" evidence="5">
    <location>
        <begin position="27"/>
        <end position="425"/>
    </location>
</feature>
<dbReference type="AlphaFoldDB" id="A0A9P5LBQ3"/>
<dbReference type="PANTHER" id="PTHR31121:SF7">
    <property type="entry name" value="MANNOSYLTRANSFERASE KTR4-RELATED"/>
    <property type="match status" value="1"/>
</dbReference>
<proteinExistence type="inferred from homology"/>
<feature type="signal peptide" evidence="5">
    <location>
        <begin position="1"/>
        <end position="26"/>
    </location>
</feature>
<evidence type="ECO:0000256" key="2">
    <source>
        <dbReference type="ARBA" id="ARBA00022676"/>
    </source>
</evidence>
<keyword evidence="3" id="KW-0808">Transferase</keyword>
<dbReference type="Gene3D" id="3.90.550.10">
    <property type="entry name" value="Spore Coat Polysaccharide Biosynthesis Protein SpsA, Chain A"/>
    <property type="match status" value="1"/>
</dbReference>
<evidence type="ECO:0000256" key="5">
    <source>
        <dbReference type="SAM" id="SignalP"/>
    </source>
</evidence>
<feature type="compositionally biased region" description="Basic and acidic residues" evidence="4">
    <location>
        <begin position="347"/>
        <end position="364"/>
    </location>
</feature>
<comment type="caution">
    <text evidence="6">The sequence shown here is derived from an EMBL/GenBank/DDBJ whole genome shotgun (WGS) entry which is preliminary data.</text>
</comment>
<dbReference type="GO" id="GO:0005794">
    <property type="term" value="C:Golgi apparatus"/>
    <property type="evidence" value="ECO:0007669"/>
    <property type="project" value="TreeGrafter"/>
</dbReference>
<evidence type="ECO:0000256" key="3">
    <source>
        <dbReference type="ARBA" id="ARBA00022679"/>
    </source>
</evidence>
<dbReference type="EMBL" id="JAANBB010000303">
    <property type="protein sequence ID" value="KAF7544454.1"/>
    <property type="molecule type" value="Genomic_DNA"/>
</dbReference>
<dbReference type="GO" id="GO:0016020">
    <property type="term" value="C:membrane"/>
    <property type="evidence" value="ECO:0007669"/>
    <property type="project" value="InterPro"/>
</dbReference>
<name>A0A9P5LBQ3_9HYPO</name>
<protein>
    <recommendedName>
        <fullName evidence="8">Glycolipid 2-alpha-mannosyltransferase</fullName>
    </recommendedName>
</protein>
<dbReference type="InterPro" id="IPR002685">
    <property type="entry name" value="Glyco_trans_15"/>
</dbReference>
<gene>
    <name evidence="6" type="ORF">G7Z17_g9935</name>
</gene>
<dbReference type="GO" id="GO:0006487">
    <property type="term" value="P:protein N-linked glycosylation"/>
    <property type="evidence" value="ECO:0007669"/>
    <property type="project" value="TreeGrafter"/>
</dbReference>
<dbReference type="Pfam" id="PF01793">
    <property type="entry name" value="Glyco_transf_15"/>
    <property type="match status" value="1"/>
</dbReference>
<dbReference type="GO" id="GO:0000026">
    <property type="term" value="F:alpha-1,2-mannosyltransferase activity"/>
    <property type="evidence" value="ECO:0007669"/>
    <property type="project" value="TreeGrafter"/>
</dbReference>
<dbReference type="GO" id="GO:0006493">
    <property type="term" value="P:protein O-linked glycosylation"/>
    <property type="evidence" value="ECO:0007669"/>
    <property type="project" value="TreeGrafter"/>
</dbReference>
<evidence type="ECO:0000313" key="7">
    <source>
        <dbReference type="Proteomes" id="UP000722485"/>
    </source>
</evidence>
<dbReference type="OrthoDB" id="202470at2759"/>
<evidence type="ECO:0000313" key="6">
    <source>
        <dbReference type="EMBL" id="KAF7544454.1"/>
    </source>
</evidence>
<comment type="similarity">
    <text evidence="1">Belongs to the glycosyltransferase 15 family.</text>
</comment>
<evidence type="ECO:0008006" key="8">
    <source>
        <dbReference type="Google" id="ProtNLM"/>
    </source>
</evidence>
<organism evidence="6 7">
    <name type="scientific">Cylindrodendrum hubeiense</name>
    <dbReference type="NCBI Taxonomy" id="595255"/>
    <lineage>
        <taxon>Eukaryota</taxon>
        <taxon>Fungi</taxon>
        <taxon>Dikarya</taxon>
        <taxon>Ascomycota</taxon>
        <taxon>Pezizomycotina</taxon>
        <taxon>Sordariomycetes</taxon>
        <taxon>Hypocreomycetidae</taxon>
        <taxon>Hypocreales</taxon>
        <taxon>Nectriaceae</taxon>
        <taxon>Cylindrodendrum</taxon>
    </lineage>
</organism>
<reference evidence="6" key="1">
    <citation type="submission" date="2020-03" db="EMBL/GenBank/DDBJ databases">
        <title>Draft Genome Sequence of Cylindrodendrum hubeiense.</title>
        <authorList>
            <person name="Buettner E."/>
            <person name="Kellner H."/>
        </authorList>
    </citation>
    <scope>NUCLEOTIDE SEQUENCE</scope>
    <source>
        <strain evidence="6">IHI 201604</strain>
    </source>
</reference>
<dbReference type="InterPro" id="IPR029044">
    <property type="entry name" value="Nucleotide-diphossugar_trans"/>
</dbReference>
<keyword evidence="7" id="KW-1185">Reference proteome</keyword>
<dbReference type="SUPFAM" id="SSF53448">
    <property type="entry name" value="Nucleotide-diphospho-sugar transferases"/>
    <property type="match status" value="1"/>
</dbReference>
<keyword evidence="5" id="KW-0732">Signal</keyword>
<feature type="compositionally biased region" description="Polar residues" evidence="4">
    <location>
        <begin position="365"/>
        <end position="378"/>
    </location>
</feature>
<feature type="region of interest" description="Disordered" evidence="4">
    <location>
        <begin position="340"/>
        <end position="379"/>
    </location>
</feature>
<dbReference type="GO" id="GO:0000032">
    <property type="term" value="P:cell wall mannoprotein biosynthetic process"/>
    <property type="evidence" value="ECO:0007669"/>
    <property type="project" value="TreeGrafter"/>
</dbReference>
<accession>A0A9P5LBQ3</accession>
<dbReference type="Proteomes" id="UP000722485">
    <property type="component" value="Unassembled WGS sequence"/>
</dbReference>